<feature type="zinc finger region" description="C3H1-type" evidence="7">
    <location>
        <begin position="224"/>
        <end position="251"/>
    </location>
</feature>
<feature type="domain" description="C3H1-type" evidence="10">
    <location>
        <begin position="224"/>
        <end position="251"/>
    </location>
</feature>
<feature type="compositionally biased region" description="Polar residues" evidence="8">
    <location>
        <begin position="116"/>
        <end position="133"/>
    </location>
</feature>
<dbReference type="FunFam" id="3.30.70.330:FF:000678">
    <property type="entry name" value="zinc finger CCCH domain-containing protein 53-like isoform X2"/>
    <property type="match status" value="1"/>
</dbReference>
<dbReference type="InterPro" id="IPR000504">
    <property type="entry name" value="RRM_dom"/>
</dbReference>
<evidence type="ECO:0000313" key="12">
    <source>
        <dbReference type="Proteomes" id="UP001054252"/>
    </source>
</evidence>
<organism evidence="11 12">
    <name type="scientific">Rubroshorea leprosula</name>
    <dbReference type="NCBI Taxonomy" id="152421"/>
    <lineage>
        <taxon>Eukaryota</taxon>
        <taxon>Viridiplantae</taxon>
        <taxon>Streptophyta</taxon>
        <taxon>Embryophyta</taxon>
        <taxon>Tracheophyta</taxon>
        <taxon>Spermatophyta</taxon>
        <taxon>Magnoliopsida</taxon>
        <taxon>eudicotyledons</taxon>
        <taxon>Gunneridae</taxon>
        <taxon>Pentapetalae</taxon>
        <taxon>rosids</taxon>
        <taxon>malvids</taxon>
        <taxon>Malvales</taxon>
        <taxon>Dipterocarpaceae</taxon>
        <taxon>Rubroshorea</taxon>
    </lineage>
</organism>
<dbReference type="Pfam" id="PF00642">
    <property type="entry name" value="zf-CCCH"/>
    <property type="match status" value="1"/>
</dbReference>
<evidence type="ECO:0008006" key="13">
    <source>
        <dbReference type="Google" id="ProtNLM"/>
    </source>
</evidence>
<evidence type="ECO:0000256" key="8">
    <source>
        <dbReference type="SAM" id="MobiDB-lite"/>
    </source>
</evidence>
<dbReference type="GO" id="GO:0003723">
    <property type="term" value="F:RNA binding"/>
    <property type="evidence" value="ECO:0007669"/>
    <property type="project" value="UniProtKB-UniRule"/>
</dbReference>
<protein>
    <recommendedName>
        <fullName evidence="13">Zinc finger CCCH domain-containing protein 55-like</fullName>
    </recommendedName>
</protein>
<feature type="compositionally biased region" description="Polar residues" evidence="8">
    <location>
        <begin position="84"/>
        <end position="102"/>
    </location>
</feature>
<evidence type="ECO:0000256" key="6">
    <source>
        <dbReference type="PROSITE-ProRule" id="PRU00176"/>
    </source>
</evidence>
<dbReference type="SUPFAM" id="SSF90229">
    <property type="entry name" value="CCCH zinc finger"/>
    <property type="match status" value="1"/>
</dbReference>
<comment type="caution">
    <text evidence="11">The sequence shown here is derived from an EMBL/GenBank/DDBJ whole genome shotgun (WGS) entry which is preliminary data.</text>
</comment>
<dbReference type="SMART" id="SM00360">
    <property type="entry name" value="RRM"/>
    <property type="match status" value="1"/>
</dbReference>
<dbReference type="Pfam" id="PF23182">
    <property type="entry name" value="PABC_AtC3H46"/>
    <property type="match status" value="1"/>
</dbReference>
<evidence type="ECO:0000256" key="7">
    <source>
        <dbReference type="PROSITE-ProRule" id="PRU00723"/>
    </source>
</evidence>
<dbReference type="GO" id="GO:0003677">
    <property type="term" value="F:DNA binding"/>
    <property type="evidence" value="ECO:0007669"/>
    <property type="project" value="UniProtKB-KW"/>
</dbReference>
<dbReference type="AlphaFoldDB" id="A0AAV5HYT8"/>
<dbReference type="InterPro" id="IPR056276">
    <property type="entry name" value="AtC3H46-like_PABC-like"/>
</dbReference>
<feature type="compositionally biased region" description="Polar residues" evidence="8">
    <location>
        <begin position="573"/>
        <end position="585"/>
    </location>
</feature>
<evidence type="ECO:0000256" key="3">
    <source>
        <dbReference type="ARBA" id="ARBA00022833"/>
    </source>
</evidence>
<dbReference type="InterPro" id="IPR012677">
    <property type="entry name" value="Nucleotide-bd_a/b_plait_sf"/>
</dbReference>
<gene>
    <name evidence="11" type="ORF">SLEP1_g7540</name>
</gene>
<keyword evidence="5" id="KW-0238">DNA-binding</keyword>
<evidence type="ECO:0000313" key="11">
    <source>
        <dbReference type="EMBL" id="GKU93998.1"/>
    </source>
</evidence>
<dbReference type="InterPro" id="IPR036855">
    <property type="entry name" value="Znf_CCCH_sf"/>
</dbReference>
<sequence length="673" mass="74254">MDTDDVTHVLFTKIRSIDPDNATKIMGYILIQDPPERELMRLALGPDSLLRTLVLKAKTDLGLSSNTLSSPSAPSPHSPLNPISRPTNSAVQNPFSQSSSRIARNGLGDYGKVTPLSPSSGPKSSHFLSHESTLSGSGSVLAPSFSHLNNGNDGGEGGNGGDFLDNHQLNEYLSFLDENSSKSEEFVDPRSQFGYSANNEDTNLHRRSFSASELRLESEDVGFGGGYKPCIYFARGHCKNGDNCKFAHGGFADNVDHGGHIVGSSSKMDFLYHQLEEMKRMKALYQQRLAASQFIGGAPSLFSDKSMNLFLRQQNDPQRAAALMLGEEIYKFGQDQLERNDLFALALAEKANSASRQIYLTFPADSSFKDKDVSNYFSLFGPVQDVRIPYQQKRMFGFVTFVHAETVKFILERGNPHFICDSRVLVKPYKEKGKAPDKRQNLQQQFEVGNYSPSSSPSGLDFREMYELHLGEKMVYSPQEMILRRKYKEQADLQHAIEQQSRRFINLQLPDFKSDYTHHRSLSVGSSVSLPAHLVNQNAYLSLDSISQEIAEVNGDKTAGDVTSTINAPQELQPQTRSVCIQNSGDDNKKGSHTPEWCQAPELNPESRVEQVLPDGLSGSAMKSAVDQRPEISLLAEINPNIELKTTSSSSENNPSLPTTSTSDTGSPQPSCS</sequence>
<dbReference type="Gene3D" id="4.10.1000.10">
    <property type="entry name" value="Zinc finger, CCCH-type"/>
    <property type="match status" value="1"/>
</dbReference>
<evidence type="ECO:0000256" key="4">
    <source>
        <dbReference type="ARBA" id="ARBA00022884"/>
    </source>
</evidence>
<evidence type="ECO:0000256" key="5">
    <source>
        <dbReference type="ARBA" id="ARBA00023125"/>
    </source>
</evidence>
<feature type="compositionally biased region" description="Polar residues" evidence="8">
    <location>
        <begin position="441"/>
        <end position="457"/>
    </location>
</feature>
<evidence type="ECO:0000259" key="9">
    <source>
        <dbReference type="PROSITE" id="PS50102"/>
    </source>
</evidence>
<dbReference type="EMBL" id="BPVZ01000007">
    <property type="protein sequence ID" value="GKU93998.1"/>
    <property type="molecule type" value="Genomic_DNA"/>
</dbReference>
<dbReference type="Proteomes" id="UP001054252">
    <property type="component" value="Unassembled WGS sequence"/>
</dbReference>
<dbReference type="PROSITE" id="PS50102">
    <property type="entry name" value="RRM"/>
    <property type="match status" value="1"/>
</dbReference>
<keyword evidence="12" id="KW-1185">Reference proteome</keyword>
<dbReference type="PROSITE" id="PS50103">
    <property type="entry name" value="ZF_C3H1"/>
    <property type="match status" value="1"/>
</dbReference>
<feature type="domain" description="RRM" evidence="9">
    <location>
        <begin position="356"/>
        <end position="432"/>
    </location>
</feature>
<feature type="compositionally biased region" description="Basic and acidic residues" evidence="8">
    <location>
        <begin position="431"/>
        <end position="440"/>
    </location>
</feature>
<accession>A0AAV5HYT8</accession>
<dbReference type="PANTHER" id="PTHR24009">
    <property type="entry name" value="RNA-BINDING (RRM/RBD/RNP MOTIFS)"/>
    <property type="match status" value="1"/>
</dbReference>
<evidence type="ECO:0000256" key="1">
    <source>
        <dbReference type="ARBA" id="ARBA00022723"/>
    </source>
</evidence>
<evidence type="ECO:0000259" key="10">
    <source>
        <dbReference type="PROSITE" id="PS50103"/>
    </source>
</evidence>
<dbReference type="PANTHER" id="PTHR24009:SF20">
    <property type="entry name" value="RNA-BINDING (RRM_RBD_RNP MOTIFS) FAMILY PROTEIN"/>
    <property type="match status" value="1"/>
</dbReference>
<feature type="region of interest" description="Disordered" evidence="8">
    <location>
        <begin position="643"/>
        <end position="673"/>
    </location>
</feature>
<dbReference type="Pfam" id="PF00076">
    <property type="entry name" value="RRM_1"/>
    <property type="match status" value="1"/>
</dbReference>
<dbReference type="InterPro" id="IPR035979">
    <property type="entry name" value="RBD_domain_sf"/>
</dbReference>
<name>A0AAV5HYT8_9ROSI</name>
<feature type="compositionally biased region" description="Polar residues" evidence="8">
    <location>
        <begin position="644"/>
        <end position="673"/>
    </location>
</feature>
<dbReference type="SUPFAM" id="SSF54928">
    <property type="entry name" value="RNA-binding domain, RBD"/>
    <property type="match status" value="1"/>
</dbReference>
<keyword evidence="1 7" id="KW-0479">Metal-binding</keyword>
<keyword evidence="3 7" id="KW-0862">Zinc</keyword>
<feature type="region of interest" description="Disordered" evidence="8">
    <location>
        <begin position="64"/>
        <end position="133"/>
    </location>
</feature>
<keyword evidence="4 6" id="KW-0694">RNA-binding</keyword>
<dbReference type="SMART" id="SM00356">
    <property type="entry name" value="ZnF_C3H1"/>
    <property type="match status" value="1"/>
</dbReference>
<dbReference type="Gene3D" id="3.30.70.330">
    <property type="match status" value="1"/>
</dbReference>
<reference evidence="11 12" key="1">
    <citation type="journal article" date="2021" name="Commun. Biol.">
        <title>The genome of Shorea leprosula (Dipterocarpaceae) highlights the ecological relevance of drought in aseasonal tropical rainforests.</title>
        <authorList>
            <person name="Ng K.K.S."/>
            <person name="Kobayashi M.J."/>
            <person name="Fawcett J.A."/>
            <person name="Hatakeyama M."/>
            <person name="Paape T."/>
            <person name="Ng C.H."/>
            <person name="Ang C.C."/>
            <person name="Tnah L.H."/>
            <person name="Lee C.T."/>
            <person name="Nishiyama T."/>
            <person name="Sese J."/>
            <person name="O'Brien M.J."/>
            <person name="Copetti D."/>
            <person name="Mohd Noor M.I."/>
            <person name="Ong R.C."/>
            <person name="Putra M."/>
            <person name="Sireger I.Z."/>
            <person name="Indrioko S."/>
            <person name="Kosugi Y."/>
            <person name="Izuno A."/>
            <person name="Isagi Y."/>
            <person name="Lee S.L."/>
            <person name="Shimizu K.K."/>
        </authorList>
    </citation>
    <scope>NUCLEOTIDE SEQUENCE [LARGE SCALE GENOMIC DNA]</scope>
    <source>
        <strain evidence="11">214</strain>
    </source>
</reference>
<dbReference type="CDD" id="cd12458">
    <property type="entry name" value="RRM_AtC3H46_like"/>
    <property type="match status" value="1"/>
</dbReference>
<dbReference type="GO" id="GO:0008270">
    <property type="term" value="F:zinc ion binding"/>
    <property type="evidence" value="ECO:0007669"/>
    <property type="project" value="UniProtKB-KW"/>
</dbReference>
<keyword evidence="2 7" id="KW-0863">Zinc-finger</keyword>
<feature type="region of interest" description="Disordered" evidence="8">
    <location>
        <begin position="573"/>
        <end position="607"/>
    </location>
</feature>
<dbReference type="InterPro" id="IPR000571">
    <property type="entry name" value="Znf_CCCH"/>
</dbReference>
<evidence type="ECO:0000256" key="2">
    <source>
        <dbReference type="ARBA" id="ARBA00022771"/>
    </source>
</evidence>
<dbReference type="InterPro" id="IPR034365">
    <property type="entry name" value="AtC3H46-like_RRM"/>
</dbReference>
<feature type="region of interest" description="Disordered" evidence="8">
    <location>
        <begin position="431"/>
        <end position="457"/>
    </location>
</feature>
<proteinExistence type="predicted"/>